<proteinExistence type="predicted"/>
<evidence type="ECO:0000256" key="1">
    <source>
        <dbReference type="SAM" id="MobiDB-lite"/>
    </source>
</evidence>
<comment type="caution">
    <text evidence="2">The sequence shown here is derived from an EMBL/GenBank/DDBJ whole genome shotgun (WGS) entry which is preliminary data.</text>
</comment>
<protein>
    <submittedName>
        <fullName evidence="2">Uncharacterized protein</fullName>
    </submittedName>
</protein>
<keyword evidence="3" id="KW-1185">Reference proteome</keyword>
<reference evidence="2" key="1">
    <citation type="journal article" date="2023" name="Mol. Phylogenet. Evol.">
        <title>Genome-scale phylogeny and comparative genomics of the fungal order Sordariales.</title>
        <authorList>
            <person name="Hensen N."/>
            <person name="Bonometti L."/>
            <person name="Westerberg I."/>
            <person name="Brannstrom I.O."/>
            <person name="Guillou S."/>
            <person name="Cros-Aarteil S."/>
            <person name="Calhoun S."/>
            <person name="Haridas S."/>
            <person name="Kuo A."/>
            <person name="Mondo S."/>
            <person name="Pangilinan J."/>
            <person name="Riley R."/>
            <person name="LaButti K."/>
            <person name="Andreopoulos B."/>
            <person name="Lipzen A."/>
            <person name="Chen C."/>
            <person name="Yan M."/>
            <person name="Daum C."/>
            <person name="Ng V."/>
            <person name="Clum A."/>
            <person name="Steindorff A."/>
            <person name="Ohm R.A."/>
            <person name="Martin F."/>
            <person name="Silar P."/>
            <person name="Natvig D.O."/>
            <person name="Lalanne C."/>
            <person name="Gautier V."/>
            <person name="Ament-Velasquez S.L."/>
            <person name="Kruys A."/>
            <person name="Hutchinson M.I."/>
            <person name="Powell A.J."/>
            <person name="Barry K."/>
            <person name="Miller A.N."/>
            <person name="Grigoriev I.V."/>
            <person name="Debuchy R."/>
            <person name="Gladieux P."/>
            <person name="Hiltunen Thoren M."/>
            <person name="Johannesson H."/>
        </authorList>
    </citation>
    <scope>NUCLEOTIDE SEQUENCE</scope>
    <source>
        <strain evidence="2">CBS 955.72</strain>
    </source>
</reference>
<evidence type="ECO:0000313" key="2">
    <source>
        <dbReference type="EMBL" id="KAK3360143.1"/>
    </source>
</evidence>
<organism evidence="2 3">
    <name type="scientific">Lasiosphaeria hispida</name>
    <dbReference type="NCBI Taxonomy" id="260671"/>
    <lineage>
        <taxon>Eukaryota</taxon>
        <taxon>Fungi</taxon>
        <taxon>Dikarya</taxon>
        <taxon>Ascomycota</taxon>
        <taxon>Pezizomycotina</taxon>
        <taxon>Sordariomycetes</taxon>
        <taxon>Sordariomycetidae</taxon>
        <taxon>Sordariales</taxon>
        <taxon>Lasiosphaeriaceae</taxon>
        <taxon>Lasiosphaeria</taxon>
    </lineage>
</organism>
<evidence type="ECO:0000313" key="3">
    <source>
        <dbReference type="Proteomes" id="UP001275084"/>
    </source>
</evidence>
<accession>A0AAJ0MIB6</accession>
<dbReference type="Proteomes" id="UP001275084">
    <property type="component" value="Unassembled WGS sequence"/>
</dbReference>
<gene>
    <name evidence="2" type="ORF">B0T25DRAFT_515509</name>
</gene>
<feature type="region of interest" description="Disordered" evidence="1">
    <location>
        <begin position="30"/>
        <end position="52"/>
    </location>
</feature>
<reference evidence="2" key="2">
    <citation type="submission" date="2023-06" db="EMBL/GenBank/DDBJ databases">
        <authorList>
            <consortium name="Lawrence Berkeley National Laboratory"/>
            <person name="Haridas S."/>
            <person name="Hensen N."/>
            <person name="Bonometti L."/>
            <person name="Westerberg I."/>
            <person name="Brannstrom I.O."/>
            <person name="Guillou S."/>
            <person name="Cros-Aarteil S."/>
            <person name="Calhoun S."/>
            <person name="Kuo A."/>
            <person name="Mondo S."/>
            <person name="Pangilinan J."/>
            <person name="Riley R."/>
            <person name="Labutti K."/>
            <person name="Andreopoulos B."/>
            <person name="Lipzen A."/>
            <person name="Chen C."/>
            <person name="Yanf M."/>
            <person name="Daum C."/>
            <person name="Ng V."/>
            <person name="Clum A."/>
            <person name="Steindorff A."/>
            <person name="Ohm R."/>
            <person name="Martin F."/>
            <person name="Silar P."/>
            <person name="Natvig D."/>
            <person name="Lalanne C."/>
            <person name="Gautier V."/>
            <person name="Ament-Velasquez S.L."/>
            <person name="Kruys A."/>
            <person name="Hutchinson M.I."/>
            <person name="Powell A.J."/>
            <person name="Barry K."/>
            <person name="Miller A.N."/>
            <person name="Grigoriev I.V."/>
            <person name="Debuchy R."/>
            <person name="Gladieux P."/>
            <person name="Thoren M.H."/>
            <person name="Johannesson H."/>
        </authorList>
    </citation>
    <scope>NUCLEOTIDE SEQUENCE</scope>
    <source>
        <strain evidence="2">CBS 955.72</strain>
    </source>
</reference>
<dbReference type="EMBL" id="JAUIQD010000002">
    <property type="protein sequence ID" value="KAK3360143.1"/>
    <property type="molecule type" value="Genomic_DNA"/>
</dbReference>
<name>A0AAJ0MIB6_9PEZI</name>
<dbReference type="AlphaFoldDB" id="A0AAJ0MIB6"/>
<sequence length="104" mass="11063">MRSTYIRPAASCPAVALLYSICPRQPDPFPSPSPASAFPPHTLPPSLTSRRPQLSIPSVLDHGIIARLPRVLNPRAFPDTGTLSSVDILAASYPITPANHIAAD</sequence>